<name>A0A9W8ZLB3_9PLEO</name>
<dbReference type="Proteomes" id="UP001140510">
    <property type="component" value="Unassembled WGS sequence"/>
</dbReference>
<accession>A0A9W8ZLB3</accession>
<proteinExistence type="predicted"/>
<comment type="caution">
    <text evidence="1">The sequence shown here is derived from an EMBL/GenBank/DDBJ whole genome shotgun (WGS) entry which is preliminary data.</text>
</comment>
<dbReference type="OrthoDB" id="3775562at2759"/>
<sequence length="93" mass="10556">MSNVPEDRVAKAEKVKTQIIEYMQKQIAEQLGVDVNHPYASGKFDIAHSDSDGFVEKPKVIERGKSNTDALDATYALLRTVDPARMEYRSKKW</sequence>
<dbReference type="EMBL" id="JAPEVA010000014">
    <property type="protein sequence ID" value="KAJ4408806.1"/>
    <property type="molecule type" value="Genomic_DNA"/>
</dbReference>
<evidence type="ECO:0000313" key="1">
    <source>
        <dbReference type="EMBL" id="KAJ4408806.1"/>
    </source>
</evidence>
<dbReference type="AlphaFoldDB" id="A0A9W8ZLB3"/>
<gene>
    <name evidence="1" type="ORF">N0V91_003062</name>
</gene>
<organism evidence="1 2">
    <name type="scientific">Didymella pomorum</name>
    <dbReference type="NCBI Taxonomy" id="749634"/>
    <lineage>
        <taxon>Eukaryota</taxon>
        <taxon>Fungi</taxon>
        <taxon>Dikarya</taxon>
        <taxon>Ascomycota</taxon>
        <taxon>Pezizomycotina</taxon>
        <taxon>Dothideomycetes</taxon>
        <taxon>Pleosporomycetidae</taxon>
        <taxon>Pleosporales</taxon>
        <taxon>Pleosporineae</taxon>
        <taxon>Didymellaceae</taxon>
        <taxon>Didymella</taxon>
    </lineage>
</organism>
<protein>
    <submittedName>
        <fullName evidence="1">Uncharacterized protein</fullName>
    </submittedName>
</protein>
<keyword evidence="2" id="KW-1185">Reference proteome</keyword>
<evidence type="ECO:0000313" key="2">
    <source>
        <dbReference type="Proteomes" id="UP001140510"/>
    </source>
</evidence>
<reference evidence="1" key="1">
    <citation type="submission" date="2022-10" db="EMBL/GenBank/DDBJ databases">
        <title>Tapping the CABI collections for fungal endophytes: first genome assemblies for Collariella, Neodidymelliopsis, Ascochyta clinopodiicola, Didymella pomorum, Didymosphaeria variabile, Neocosmospora piperis and Neocucurbitaria cava.</title>
        <authorList>
            <person name="Hill R."/>
        </authorList>
    </citation>
    <scope>NUCLEOTIDE SEQUENCE</scope>
    <source>
        <strain evidence="1">IMI 355091</strain>
    </source>
</reference>